<dbReference type="Proteomes" id="UP000271626">
    <property type="component" value="Chromosome"/>
</dbReference>
<dbReference type="PANTHER" id="PTHR33744:SF7">
    <property type="entry name" value="PUCR FAMILY TRANSCRIPTIONAL REGULATOR"/>
    <property type="match status" value="1"/>
</dbReference>
<feature type="domain" description="CdaR GGDEF-like" evidence="4">
    <location>
        <begin position="187"/>
        <end position="295"/>
    </location>
</feature>
<proteinExistence type="inferred from homology"/>
<sequence>MTADTGSFPLPGKPGKGGFNRKRPEPRDVLPEAILARIRQHSGHVATAAVRSMEEQLPYFADLEANQRASIQLVVQTAVVNFAEWIENPSNVEYTVASFQTVPQDLARKVSLLQTVEMVRVAMEFFERWLPLLARNEDQLIALTEAVLRYGREIGFGAASIYASAAEARGAWDSRMEALVVDAVVRGDTGANLLSRAAALNWDPVASATVIVGNPPPDQNVSVAGSVHDTARSHGRSALAVVQGTKLVVIVSGAVTSGDPFADALMLHFADGPVVIGHTTATLEDAHASAVEAIAGVNAVAGWPGAPRPVHSWELLPERALIGDTHAGRTLYELLVKPLEEAGSALSDTLDAYLDSGGAVESCARELFVHPNTVRYRLKKIAEITGRDPQDPRDAFVLRVAATIGRLAAANPDRFTPAAMTRITDITLN</sequence>
<organism evidence="6 7">
    <name type="scientific">Tsukamurella paurometabola</name>
    <name type="common">Corynebacterium paurometabolum</name>
    <dbReference type="NCBI Taxonomy" id="2061"/>
    <lineage>
        <taxon>Bacteria</taxon>
        <taxon>Bacillati</taxon>
        <taxon>Actinomycetota</taxon>
        <taxon>Actinomycetes</taxon>
        <taxon>Mycobacteriales</taxon>
        <taxon>Tsukamurellaceae</taxon>
        <taxon>Tsukamurella</taxon>
    </lineage>
</organism>
<evidence type="ECO:0000313" key="7">
    <source>
        <dbReference type="Proteomes" id="UP000271626"/>
    </source>
</evidence>
<evidence type="ECO:0000313" key="5">
    <source>
        <dbReference type="EMBL" id="MBS4102710.1"/>
    </source>
</evidence>
<evidence type="ECO:0000256" key="2">
    <source>
        <dbReference type="SAM" id="MobiDB-lite"/>
    </source>
</evidence>
<dbReference type="InterPro" id="IPR042070">
    <property type="entry name" value="PucR_C-HTH_sf"/>
</dbReference>
<keyword evidence="8" id="KW-1185">Reference proteome</keyword>
<evidence type="ECO:0000259" key="3">
    <source>
        <dbReference type="Pfam" id="PF13556"/>
    </source>
</evidence>
<dbReference type="InterPro" id="IPR041522">
    <property type="entry name" value="CdaR_GGDEF"/>
</dbReference>
<dbReference type="Pfam" id="PF17853">
    <property type="entry name" value="GGDEF_2"/>
    <property type="match status" value="1"/>
</dbReference>
<evidence type="ECO:0000313" key="8">
    <source>
        <dbReference type="Proteomes" id="UP000676853"/>
    </source>
</evidence>
<reference evidence="5 8" key="2">
    <citation type="submission" date="2021-04" db="EMBL/GenBank/DDBJ databases">
        <title>Whole genome sequence analysis of a thiophenic sulfur metabolizing bacteria.</title>
        <authorList>
            <person name="Akhtar N."/>
            <person name="Akram J."/>
            <person name="Aslam A."/>
        </authorList>
    </citation>
    <scope>NUCLEOTIDE SEQUENCE [LARGE SCALE GENOMIC DNA]</scope>
    <source>
        <strain evidence="5 8">3OW</strain>
    </source>
</reference>
<comment type="similarity">
    <text evidence="1">Belongs to the CdaR family.</text>
</comment>
<dbReference type="RefSeq" id="WP_126197082.1">
    <property type="nucleotide sequence ID" value="NZ_CP085954.1"/>
</dbReference>
<evidence type="ECO:0000259" key="4">
    <source>
        <dbReference type="Pfam" id="PF17853"/>
    </source>
</evidence>
<dbReference type="AlphaFoldDB" id="A0A3P8L8E9"/>
<feature type="domain" description="PucR C-terminal helix-turn-helix" evidence="3">
    <location>
        <begin position="347"/>
        <end position="402"/>
    </location>
</feature>
<protein>
    <submittedName>
        <fullName evidence="5">PucR family transcriptional regulator</fullName>
    </submittedName>
    <submittedName>
        <fullName evidence="6">Sugar diacid utilization regulator</fullName>
    </submittedName>
</protein>
<gene>
    <name evidence="5" type="ORF">KFZ73_15865</name>
    <name evidence="6" type="ORF">NCTC10741_03203</name>
</gene>
<evidence type="ECO:0000313" key="6">
    <source>
        <dbReference type="EMBL" id="VDR40051.1"/>
    </source>
</evidence>
<dbReference type="EMBL" id="JAGXOE010000040">
    <property type="protein sequence ID" value="MBS4102710.1"/>
    <property type="molecule type" value="Genomic_DNA"/>
</dbReference>
<name>A0A3P8L8E9_TSUPA</name>
<reference evidence="6 7" key="1">
    <citation type="submission" date="2018-12" db="EMBL/GenBank/DDBJ databases">
        <authorList>
            <consortium name="Pathogen Informatics"/>
        </authorList>
    </citation>
    <scope>NUCLEOTIDE SEQUENCE [LARGE SCALE GENOMIC DNA]</scope>
    <source>
        <strain evidence="6 7">NCTC10741</strain>
    </source>
</reference>
<dbReference type="Gene3D" id="1.10.10.2840">
    <property type="entry name" value="PucR C-terminal helix-turn-helix domain"/>
    <property type="match status" value="1"/>
</dbReference>
<evidence type="ECO:0000256" key="1">
    <source>
        <dbReference type="ARBA" id="ARBA00006754"/>
    </source>
</evidence>
<accession>A0A3P8L8E9</accession>
<dbReference type="OrthoDB" id="3246591at2"/>
<dbReference type="Pfam" id="PF13556">
    <property type="entry name" value="HTH_30"/>
    <property type="match status" value="1"/>
</dbReference>
<dbReference type="EMBL" id="LR131273">
    <property type="protein sequence ID" value="VDR40051.1"/>
    <property type="molecule type" value="Genomic_DNA"/>
</dbReference>
<dbReference type="Proteomes" id="UP000676853">
    <property type="component" value="Unassembled WGS sequence"/>
</dbReference>
<dbReference type="InterPro" id="IPR051448">
    <property type="entry name" value="CdaR-like_regulators"/>
</dbReference>
<feature type="region of interest" description="Disordered" evidence="2">
    <location>
        <begin position="1"/>
        <end position="25"/>
    </location>
</feature>
<dbReference type="InterPro" id="IPR025736">
    <property type="entry name" value="PucR_C-HTH_dom"/>
</dbReference>
<dbReference type="PANTHER" id="PTHR33744">
    <property type="entry name" value="CARBOHYDRATE DIACID REGULATOR"/>
    <property type="match status" value="1"/>
</dbReference>